<accession>S3CPL5</accession>
<evidence type="ECO:0000313" key="2">
    <source>
        <dbReference type="Proteomes" id="UP000016922"/>
    </source>
</evidence>
<keyword evidence="2" id="KW-1185">Reference proteome</keyword>
<gene>
    <name evidence="1" type="ORF">GLAREA_09537</name>
</gene>
<dbReference type="KEGG" id="glz:GLAREA_09537"/>
<reference evidence="1 2" key="1">
    <citation type="journal article" date="2013" name="BMC Genomics">
        <title>Genomics-driven discovery of the pneumocandin biosynthetic gene cluster in the fungus Glarea lozoyensis.</title>
        <authorList>
            <person name="Chen L."/>
            <person name="Yue Q."/>
            <person name="Zhang X."/>
            <person name="Xiang M."/>
            <person name="Wang C."/>
            <person name="Li S."/>
            <person name="Che Y."/>
            <person name="Ortiz-Lopez F.J."/>
            <person name="Bills G.F."/>
            <person name="Liu X."/>
            <person name="An Z."/>
        </authorList>
    </citation>
    <scope>NUCLEOTIDE SEQUENCE [LARGE SCALE GENOMIC DNA]</scope>
    <source>
        <strain evidence="2">ATCC 20868 / MF5171</strain>
    </source>
</reference>
<name>S3CPL5_GLAL2</name>
<dbReference type="EMBL" id="KE145368">
    <property type="protein sequence ID" value="EPE28417.1"/>
    <property type="molecule type" value="Genomic_DNA"/>
</dbReference>
<evidence type="ECO:0000313" key="1">
    <source>
        <dbReference type="EMBL" id="EPE28417.1"/>
    </source>
</evidence>
<dbReference type="AlphaFoldDB" id="S3CPL5"/>
<dbReference type="Proteomes" id="UP000016922">
    <property type="component" value="Unassembled WGS sequence"/>
</dbReference>
<dbReference type="HOGENOM" id="CLU_2558477_0_0_1"/>
<protein>
    <submittedName>
        <fullName evidence="1">Uncharacterized protein</fullName>
    </submittedName>
</protein>
<proteinExistence type="predicted"/>
<organism evidence="1 2">
    <name type="scientific">Glarea lozoyensis (strain ATCC 20868 / MF5171)</name>
    <dbReference type="NCBI Taxonomy" id="1116229"/>
    <lineage>
        <taxon>Eukaryota</taxon>
        <taxon>Fungi</taxon>
        <taxon>Dikarya</taxon>
        <taxon>Ascomycota</taxon>
        <taxon>Pezizomycotina</taxon>
        <taxon>Leotiomycetes</taxon>
        <taxon>Helotiales</taxon>
        <taxon>Helotiaceae</taxon>
        <taxon>Glarea</taxon>
    </lineage>
</organism>
<sequence>MATYPRETPGGIAELLAQQTGFDYDAHALTNYWKRNSRRIIAAIYINGVESSHEAMYIEMSSRVEMILVGGHKVTSLARHVK</sequence>
<dbReference type="RefSeq" id="XP_008084325.1">
    <property type="nucleotide sequence ID" value="XM_008086134.1"/>
</dbReference>
<dbReference type="GeneID" id="19468585"/>